<dbReference type="InterPro" id="IPR051531">
    <property type="entry name" value="N-acetyltransferase"/>
</dbReference>
<dbReference type="InterPro" id="IPR016181">
    <property type="entry name" value="Acyl_CoA_acyltransferase"/>
</dbReference>
<dbReference type="EMBL" id="MPPL01000001">
    <property type="protein sequence ID" value="OKS84788.1"/>
    <property type="molecule type" value="Genomic_DNA"/>
</dbReference>
<dbReference type="SUPFAM" id="SSF55729">
    <property type="entry name" value="Acyl-CoA N-acyltransferases (Nat)"/>
    <property type="match status" value="1"/>
</dbReference>
<dbReference type="PANTHER" id="PTHR43792:SF16">
    <property type="entry name" value="N-ACETYLTRANSFERASE DOMAIN-CONTAINING PROTEIN"/>
    <property type="match status" value="1"/>
</dbReference>
<proteinExistence type="predicted"/>
<comment type="caution">
    <text evidence="2">The sequence shown here is derived from an EMBL/GenBank/DDBJ whole genome shotgun (WGS) entry which is preliminary data.</text>
</comment>
<evidence type="ECO:0000259" key="1">
    <source>
        <dbReference type="PROSITE" id="PS51186"/>
    </source>
</evidence>
<dbReference type="AlphaFoldDB" id="A0A1Q5ZSY3"/>
<protein>
    <recommendedName>
        <fullName evidence="1">N-acetyltransferase domain-containing protein</fullName>
    </recommendedName>
</protein>
<reference evidence="2 3" key="1">
    <citation type="submission" date="2016-11" db="EMBL/GenBank/DDBJ databases">
        <title>Whole Genome Sequencing of Mucilaginibacter polytrichastri RG4-7(T) isolated from the moss sample.</title>
        <authorList>
            <person name="Li Y."/>
        </authorList>
    </citation>
    <scope>NUCLEOTIDE SEQUENCE [LARGE SCALE GENOMIC DNA]</scope>
    <source>
        <strain evidence="2 3">RG4-7</strain>
    </source>
</reference>
<gene>
    <name evidence="2" type="ORF">RG47T_0221</name>
</gene>
<evidence type="ECO:0000313" key="2">
    <source>
        <dbReference type="EMBL" id="OKS84788.1"/>
    </source>
</evidence>
<name>A0A1Q5ZSY3_9SPHI</name>
<sequence>MQIFIETERLILRELLPSDDQAMFELDSDAEVHEFLGNAPVKTIEEVQEVIAFIRQQYIDNGIGRWAMVEKASGSFIGWTGLKLICNTVNNHTNFYDLGYRLIKKYWGKGYATEAAMACRYYGFNQLNQSTLYALTDVNNLKSRKVLEKEGFTCLETFDYEGKPHFWLENVR</sequence>
<dbReference type="RefSeq" id="WP_074487491.1">
    <property type="nucleotide sequence ID" value="NZ_FPAM01000008.1"/>
</dbReference>
<dbReference type="Proteomes" id="UP000186720">
    <property type="component" value="Unassembled WGS sequence"/>
</dbReference>
<keyword evidence="3" id="KW-1185">Reference proteome</keyword>
<evidence type="ECO:0000313" key="3">
    <source>
        <dbReference type="Proteomes" id="UP000186720"/>
    </source>
</evidence>
<dbReference type="OrthoDB" id="9788916at2"/>
<dbReference type="PANTHER" id="PTHR43792">
    <property type="entry name" value="GNAT FAMILY, PUTATIVE (AFU_ORTHOLOGUE AFUA_3G00765)-RELATED-RELATED"/>
    <property type="match status" value="1"/>
</dbReference>
<accession>A0A1Q5ZSY3</accession>
<dbReference type="STRING" id="1302689.RG47T_0221"/>
<feature type="domain" description="N-acetyltransferase" evidence="1">
    <location>
        <begin position="10"/>
        <end position="172"/>
    </location>
</feature>
<organism evidence="2 3">
    <name type="scientific">Mucilaginibacter polytrichastri</name>
    <dbReference type="NCBI Taxonomy" id="1302689"/>
    <lineage>
        <taxon>Bacteria</taxon>
        <taxon>Pseudomonadati</taxon>
        <taxon>Bacteroidota</taxon>
        <taxon>Sphingobacteriia</taxon>
        <taxon>Sphingobacteriales</taxon>
        <taxon>Sphingobacteriaceae</taxon>
        <taxon>Mucilaginibacter</taxon>
    </lineage>
</organism>
<dbReference type="InterPro" id="IPR000182">
    <property type="entry name" value="GNAT_dom"/>
</dbReference>
<dbReference type="Gene3D" id="3.40.630.30">
    <property type="match status" value="1"/>
</dbReference>
<dbReference type="PROSITE" id="PS51186">
    <property type="entry name" value="GNAT"/>
    <property type="match status" value="1"/>
</dbReference>
<dbReference type="GO" id="GO:0016747">
    <property type="term" value="F:acyltransferase activity, transferring groups other than amino-acyl groups"/>
    <property type="evidence" value="ECO:0007669"/>
    <property type="project" value="InterPro"/>
</dbReference>
<dbReference type="Pfam" id="PF13302">
    <property type="entry name" value="Acetyltransf_3"/>
    <property type="match status" value="1"/>
</dbReference>